<dbReference type="Pfam" id="PF13102">
    <property type="entry name" value="Phage_int_SAM_5"/>
    <property type="match status" value="1"/>
</dbReference>
<accession>A0ABR4XP26</accession>
<evidence type="ECO:0000259" key="3">
    <source>
        <dbReference type="PROSITE" id="PS51900"/>
    </source>
</evidence>
<dbReference type="InterPro" id="IPR011010">
    <property type="entry name" value="DNA_brk_join_enz"/>
</dbReference>
<dbReference type="InterPro" id="IPR025269">
    <property type="entry name" value="SAM-like_dom"/>
</dbReference>
<dbReference type="SUPFAM" id="SSF56349">
    <property type="entry name" value="DNA breaking-rejoining enzymes"/>
    <property type="match status" value="1"/>
</dbReference>
<name>A0ABR4XP26_9LACO</name>
<dbReference type="InterPro" id="IPR028259">
    <property type="entry name" value="AP2-like_int_N"/>
</dbReference>
<sequence>MAVYKRGSTWYARVSKPSKGGYKRINKGGFATKRKAQKWEAEILTGQSLEKDNNLLLADYFENWFKKYKANRTDVTIRQYQNTLSVIKRYLPTVYLKNFNRDVFQTFLNEYGKDHSKETVSKRKGHLTACLKDALIDKDIAIDPTARLNLVYNND</sequence>
<reference evidence="4 5" key="1">
    <citation type="journal article" date="2014" name="Antonie Van Leeuwenhoek">
        <title>Oenococcus alcoholitolerans sp. nov., a lactic acid bacteria isolated from cachaca and ethanol fermentation processes.</title>
        <authorList>
            <person name="Badotti F."/>
            <person name="Moreira A.P."/>
            <person name="Tonon L.A."/>
            <person name="de Lucena B.T."/>
            <person name="Gomes Fde C."/>
            <person name="Kruger R."/>
            <person name="Thompson C.C."/>
            <person name="de Morais M.A.Jr."/>
            <person name="Rosa C.A."/>
            <person name="Thompson F.L."/>
        </authorList>
    </citation>
    <scope>NUCLEOTIDE SEQUENCE [LARGE SCALE GENOMIC DNA]</scope>
    <source>
        <strain evidence="4 5">UFRJ-M7.2.18</strain>
    </source>
</reference>
<dbReference type="Pfam" id="PF14657">
    <property type="entry name" value="Arm-DNA-bind_4"/>
    <property type="match status" value="1"/>
</dbReference>
<evidence type="ECO:0000256" key="2">
    <source>
        <dbReference type="PROSITE-ProRule" id="PRU01248"/>
    </source>
</evidence>
<proteinExistence type="predicted"/>
<organism evidence="4 5">
    <name type="scientific">Oenococcus alcoholitolerans</name>
    <dbReference type="NCBI Taxonomy" id="931074"/>
    <lineage>
        <taxon>Bacteria</taxon>
        <taxon>Bacillati</taxon>
        <taxon>Bacillota</taxon>
        <taxon>Bacilli</taxon>
        <taxon>Lactobacillales</taxon>
        <taxon>Lactobacillaceae</taxon>
        <taxon>Oenococcus</taxon>
    </lineage>
</organism>
<dbReference type="EMBL" id="AXCV01000492">
    <property type="protein sequence ID" value="KGO23853.1"/>
    <property type="molecule type" value="Genomic_DNA"/>
</dbReference>
<dbReference type="Gene3D" id="1.10.150.130">
    <property type="match status" value="1"/>
</dbReference>
<keyword evidence="5" id="KW-1185">Reference proteome</keyword>
<comment type="caution">
    <text evidence="4">The sequence shown here is derived from an EMBL/GenBank/DDBJ whole genome shotgun (WGS) entry which is preliminary data.</text>
</comment>
<dbReference type="InterPro" id="IPR044068">
    <property type="entry name" value="CB"/>
</dbReference>
<dbReference type="InterPro" id="IPR010998">
    <property type="entry name" value="Integrase_recombinase_N"/>
</dbReference>
<protein>
    <recommendedName>
        <fullName evidence="3">Core-binding (CB) domain-containing protein</fullName>
    </recommendedName>
</protein>
<evidence type="ECO:0000313" key="5">
    <source>
        <dbReference type="Proteomes" id="UP000030023"/>
    </source>
</evidence>
<feature type="non-terminal residue" evidence="4">
    <location>
        <position position="155"/>
    </location>
</feature>
<feature type="domain" description="Core-binding (CB)" evidence="3">
    <location>
        <begin position="55"/>
        <end position="135"/>
    </location>
</feature>
<dbReference type="PROSITE" id="PS51900">
    <property type="entry name" value="CB"/>
    <property type="match status" value="1"/>
</dbReference>
<keyword evidence="1 2" id="KW-0238">DNA-binding</keyword>
<evidence type="ECO:0000313" key="4">
    <source>
        <dbReference type="EMBL" id="KGO23853.1"/>
    </source>
</evidence>
<dbReference type="Proteomes" id="UP000030023">
    <property type="component" value="Unassembled WGS sequence"/>
</dbReference>
<evidence type="ECO:0000256" key="1">
    <source>
        <dbReference type="ARBA" id="ARBA00023125"/>
    </source>
</evidence>
<gene>
    <name evidence="4" type="ORF">Q757_08635</name>
</gene>